<dbReference type="AlphaFoldDB" id="A0AAE3UDP4"/>
<comment type="caution">
    <text evidence="1">The sequence shown here is derived from an EMBL/GenBank/DDBJ whole genome shotgun (WGS) entry which is preliminary data.</text>
</comment>
<dbReference type="Proteomes" id="UP001232063">
    <property type="component" value="Unassembled WGS sequence"/>
</dbReference>
<dbReference type="EMBL" id="JASJOU010000001">
    <property type="protein sequence ID" value="MDJ1499412.1"/>
    <property type="molecule type" value="Genomic_DNA"/>
</dbReference>
<sequence>MSSQTKTRMPKEQRFNMSKAELIELLPKVKSLFHKADDSAVCHELRTITLHATVLINGLDIEGKSLAFIMKDKALFFFETVDEGLSTYENEQEKDPVLLVNLIARVYTSIESFTMSL</sequence>
<protein>
    <submittedName>
        <fullName evidence="1">Uncharacterized protein</fullName>
    </submittedName>
</protein>
<organism evidence="1 2">
    <name type="scientific">Xanthocytophaga agilis</name>
    <dbReference type="NCBI Taxonomy" id="3048010"/>
    <lineage>
        <taxon>Bacteria</taxon>
        <taxon>Pseudomonadati</taxon>
        <taxon>Bacteroidota</taxon>
        <taxon>Cytophagia</taxon>
        <taxon>Cytophagales</taxon>
        <taxon>Rhodocytophagaceae</taxon>
        <taxon>Xanthocytophaga</taxon>
    </lineage>
</organism>
<accession>A0AAE3UDP4</accession>
<keyword evidence="2" id="KW-1185">Reference proteome</keyword>
<evidence type="ECO:0000313" key="2">
    <source>
        <dbReference type="Proteomes" id="UP001232063"/>
    </source>
</evidence>
<reference evidence="1" key="1">
    <citation type="submission" date="2023-05" db="EMBL/GenBank/DDBJ databases">
        <authorList>
            <person name="Zhang X."/>
        </authorList>
    </citation>
    <scope>NUCLEOTIDE SEQUENCE</scope>
    <source>
        <strain evidence="1">BD1B2-1</strain>
    </source>
</reference>
<proteinExistence type="predicted"/>
<dbReference type="RefSeq" id="WP_314508932.1">
    <property type="nucleotide sequence ID" value="NZ_JASJOU010000001.1"/>
</dbReference>
<evidence type="ECO:0000313" key="1">
    <source>
        <dbReference type="EMBL" id="MDJ1499412.1"/>
    </source>
</evidence>
<name>A0AAE3UDP4_9BACT</name>
<gene>
    <name evidence="1" type="ORF">QNI22_02075</name>
</gene>